<dbReference type="PROSITE" id="PS51746">
    <property type="entry name" value="PPM_2"/>
    <property type="match status" value="1"/>
</dbReference>
<feature type="compositionally biased region" description="Basic and acidic residues" evidence="1">
    <location>
        <begin position="524"/>
        <end position="535"/>
    </location>
</feature>
<feature type="region of interest" description="Disordered" evidence="1">
    <location>
        <begin position="896"/>
        <end position="943"/>
    </location>
</feature>
<dbReference type="eggNOG" id="KOG0431">
    <property type="taxonomic scope" value="Eukaryota"/>
</dbReference>
<feature type="compositionally biased region" description="Pro residues" evidence="1">
    <location>
        <begin position="920"/>
        <end position="936"/>
    </location>
</feature>
<dbReference type="Pfam" id="PF00481">
    <property type="entry name" value="PP2C"/>
    <property type="match status" value="1"/>
</dbReference>
<feature type="compositionally biased region" description="Basic and acidic residues" evidence="1">
    <location>
        <begin position="1"/>
        <end position="14"/>
    </location>
</feature>
<feature type="compositionally biased region" description="Low complexity" evidence="1">
    <location>
        <begin position="498"/>
        <end position="508"/>
    </location>
</feature>
<feature type="compositionally biased region" description="Low complexity" evidence="1">
    <location>
        <begin position="347"/>
        <end position="367"/>
    </location>
</feature>
<dbReference type="GO" id="GO:0005737">
    <property type="term" value="C:cytoplasm"/>
    <property type="evidence" value="ECO:0007669"/>
    <property type="project" value="TreeGrafter"/>
</dbReference>
<dbReference type="SUPFAM" id="SSF81606">
    <property type="entry name" value="PP2C-like"/>
    <property type="match status" value="1"/>
</dbReference>
<feature type="domain" description="PPM-type phosphatase" evidence="2">
    <location>
        <begin position="1"/>
        <end position="208"/>
    </location>
</feature>
<organism evidence="3 4">
    <name type="scientific">Trichosporon asahii var. asahii (strain CBS 8904)</name>
    <name type="common">Yeast</name>
    <dbReference type="NCBI Taxonomy" id="1220162"/>
    <lineage>
        <taxon>Eukaryota</taxon>
        <taxon>Fungi</taxon>
        <taxon>Dikarya</taxon>
        <taxon>Basidiomycota</taxon>
        <taxon>Agaricomycotina</taxon>
        <taxon>Tremellomycetes</taxon>
        <taxon>Trichosporonales</taxon>
        <taxon>Trichosporonaceae</taxon>
        <taxon>Trichosporon</taxon>
    </lineage>
</organism>
<feature type="region of interest" description="Disordered" evidence="1">
    <location>
        <begin position="233"/>
        <end position="554"/>
    </location>
</feature>
<dbReference type="Gene3D" id="1.10.287.110">
    <property type="entry name" value="DnaJ domain"/>
    <property type="match status" value="1"/>
</dbReference>
<dbReference type="AlphaFoldDB" id="K1WJF3"/>
<feature type="region of interest" description="Disordered" evidence="1">
    <location>
        <begin position="1"/>
        <end position="23"/>
    </location>
</feature>
<proteinExistence type="predicted"/>
<evidence type="ECO:0000313" key="3">
    <source>
        <dbReference type="EMBL" id="EKD01544.1"/>
    </source>
</evidence>
<dbReference type="EMBL" id="AMBO01000313">
    <property type="protein sequence ID" value="EKD01544.1"/>
    <property type="molecule type" value="Genomic_DNA"/>
</dbReference>
<feature type="compositionally biased region" description="Pro residues" evidence="1">
    <location>
        <begin position="399"/>
        <end position="422"/>
    </location>
</feature>
<dbReference type="Proteomes" id="UP000006757">
    <property type="component" value="Unassembled WGS sequence"/>
</dbReference>
<evidence type="ECO:0000256" key="1">
    <source>
        <dbReference type="SAM" id="MobiDB-lite"/>
    </source>
</evidence>
<keyword evidence="4" id="KW-1185">Reference proteome</keyword>
<dbReference type="GO" id="GO:0030276">
    <property type="term" value="F:clathrin binding"/>
    <property type="evidence" value="ECO:0007669"/>
    <property type="project" value="TreeGrafter"/>
</dbReference>
<comment type="caution">
    <text evidence="3">The sequence shown here is derived from an EMBL/GenBank/DDBJ whole genome shotgun (WGS) entry which is preliminary data.</text>
</comment>
<dbReference type="HOGENOM" id="CLU_005723_1_1_1"/>
<feature type="compositionally biased region" description="Basic and acidic residues" evidence="1">
    <location>
        <begin position="607"/>
        <end position="623"/>
    </location>
</feature>
<dbReference type="GO" id="GO:0072583">
    <property type="term" value="P:clathrin-dependent endocytosis"/>
    <property type="evidence" value="ECO:0007669"/>
    <property type="project" value="TreeGrafter"/>
</dbReference>
<dbReference type="InterPro" id="IPR001932">
    <property type="entry name" value="PPM-type_phosphatase-like_dom"/>
</dbReference>
<dbReference type="Gene3D" id="1.10.8.10">
    <property type="entry name" value="DNA helicase RuvA subunit, C-terminal domain"/>
    <property type="match status" value="1"/>
</dbReference>
<reference evidence="3 4" key="1">
    <citation type="journal article" date="2012" name="Eukaryot. Cell">
        <title>Genome sequence of the Trichosporon asahii environmental strain CBS 8904.</title>
        <authorList>
            <person name="Yang R.Y."/>
            <person name="Li H.T."/>
            <person name="Zhu H."/>
            <person name="Zhou G.P."/>
            <person name="Wang M."/>
            <person name="Wang L."/>
        </authorList>
    </citation>
    <scope>NUCLEOTIDE SEQUENCE [LARGE SCALE GENOMIC DNA]</scope>
    <source>
        <strain evidence="3 4">CBS 8904</strain>
    </source>
</reference>
<gene>
    <name evidence="3" type="ORF">A1Q2_04105</name>
</gene>
<feature type="compositionally biased region" description="Basic and acidic residues" evidence="1">
    <location>
        <begin position="646"/>
        <end position="657"/>
    </location>
</feature>
<dbReference type="InterPro" id="IPR036457">
    <property type="entry name" value="PPM-type-like_dom_sf"/>
</dbReference>
<dbReference type="SUPFAM" id="SSF46565">
    <property type="entry name" value="Chaperone J-domain"/>
    <property type="match status" value="1"/>
</dbReference>
<dbReference type="GO" id="GO:0031982">
    <property type="term" value="C:vesicle"/>
    <property type="evidence" value="ECO:0007669"/>
    <property type="project" value="TreeGrafter"/>
</dbReference>
<sequence length="1060" mass="112365">MRSEHPAHEADTVIRHGRVQGGLQPTRAFGDAVYKWTTKEGEQIADGMRAAGQPKTRNIRPWNFTPPYVTARPEVTHRQLVNSKGEKMRFVILATDGLWDRLTSEEAAALVASFMTQPKRDDVPKTELPKELKLTTTEPRPFPVQPLPGTADRASGEWAFEGDDNAATHLIRNAFGGGDRKERSELLSLHGKASRYFRDDVTVSRHPTIAASTLTPALSISRIPHTLSKPFIKRYSSPHTQPSRMDDLLDLSWSDKPASGSSTSGGAKPPSGAGAFDFLSKPANPSAPNYSGRSTPLVPSPRPGSAAGLQGRNGTNGTSTPAMGSGQRTPAMGASAPKPAIGGDAFSDLLGGSSSPASSGKNLSMAERAAKLAAEKAEKERREREQWGGFLDGFDAPKPASPAPVKPSSPAPSHPMLAPKPQPAVARTASPLSARTSPSPSSTTSAPKAGSFWDSDMAKSATPANDDHDDLDDFLGGSSKPTQVNPTGGDLLGGTTGSGSKSSGPSDPWDLDALAASVPSASDKPAEERNDRPSDFDYGNDFAEDDDDLLGGLGSTSAIVEMGFLPAQARAALAATPTGLDVQAAIESLVGGSGGGGRDEELEMDDERVAREMQAREEREAERRARHAARRAGPSRDSVRRQAQPADEHRDQRDQPVDQAERLMAQASEIGSNMLFKATSLWNTGKERAMKAYEEQRKAYEARSSWSSLAGVADLAISESQKEPALGAEVVELGEGDVRAERGEAVRATAGCGFGASMGWEGAGLEGFTGAGLAGLGASKPSRKPPHCSRSRRSFSAFSAASLAARSAMLKFLPEDAGLLDPPSRSLKASPPIAGLGALAPIAGHSAPLPADCDVKLGDALVKATSKRAQAHEMGEKWRQALDDWERVMGYDAALGGQGSKAQASEGIKRAKAMLDPTPKATPKPSKPSTPRPPSRPADVGKSAAVAELRKAAQQQEKEDEARLAVKDAVDAKLDAWRKGKETNLRALLSSLQLVLWEPVLLKVGMHELVTDKQVKIKYMKVIARLHPDKLAGMNTTPEQRLLANGVFGQLSEAWAAFNQ</sequence>
<evidence type="ECO:0000313" key="4">
    <source>
        <dbReference type="Proteomes" id="UP000006757"/>
    </source>
</evidence>
<dbReference type="Gene3D" id="3.60.40.10">
    <property type="entry name" value="PPM-type phosphatase domain"/>
    <property type="match status" value="1"/>
</dbReference>
<feature type="compositionally biased region" description="Low complexity" evidence="1">
    <location>
        <begin position="256"/>
        <end position="275"/>
    </location>
</feature>
<dbReference type="eggNOG" id="KOG0700">
    <property type="taxonomic scope" value="Eukaryota"/>
</dbReference>
<accession>K1WJF3</accession>
<feature type="compositionally biased region" description="Polar residues" evidence="1">
    <location>
        <begin position="312"/>
        <end position="328"/>
    </location>
</feature>
<dbReference type="PANTHER" id="PTHR23172:SF19">
    <property type="entry name" value="J DOMAIN-CONTAINING PROTEIN"/>
    <property type="match status" value="1"/>
</dbReference>
<name>K1WJF3_TRIAC</name>
<feature type="region of interest" description="Disordered" evidence="1">
    <location>
        <begin position="589"/>
        <end position="657"/>
    </location>
</feature>
<feature type="compositionally biased region" description="Low complexity" evidence="1">
    <location>
        <begin position="428"/>
        <end position="451"/>
    </location>
</feature>
<dbReference type="STRING" id="1220162.K1WJF3"/>
<dbReference type="GO" id="GO:0072318">
    <property type="term" value="P:clathrin coat disassembly"/>
    <property type="evidence" value="ECO:0007669"/>
    <property type="project" value="TreeGrafter"/>
</dbReference>
<feature type="compositionally biased region" description="Basic and acidic residues" evidence="1">
    <location>
        <begin position="368"/>
        <end position="386"/>
    </location>
</feature>
<dbReference type="InterPro" id="IPR036869">
    <property type="entry name" value="J_dom_sf"/>
</dbReference>
<protein>
    <submittedName>
        <fullName evidence="3">Type 2C Protein Phosphatase</fullName>
    </submittedName>
</protein>
<dbReference type="InParanoid" id="K1WJF3"/>
<evidence type="ECO:0000259" key="2">
    <source>
        <dbReference type="PROSITE" id="PS51746"/>
    </source>
</evidence>
<dbReference type="PANTHER" id="PTHR23172">
    <property type="entry name" value="AUXILIN/CYCLIN G-ASSOCIATED KINASE-RELATED"/>
    <property type="match status" value="1"/>
</dbReference>